<proteinExistence type="predicted"/>
<dbReference type="RefSeq" id="WP_269309734.1">
    <property type="nucleotide sequence ID" value="NZ_CP098242.1"/>
</dbReference>
<reference evidence="1" key="1">
    <citation type="journal article" date="2022" name="Front. Microbiol.">
        <title>New perspectives on an old grouping: The genomic and phenotypic variability of Oxalobacter formigenes and the implications for calcium oxalate stone prevention.</title>
        <authorList>
            <person name="Chmiel J.A."/>
            <person name="Carr C."/>
            <person name="Stuivenberg G.A."/>
            <person name="Venema R."/>
            <person name="Chanyi R.M."/>
            <person name="Al K.F."/>
            <person name="Giguere D."/>
            <person name="Say H."/>
            <person name="Akouris P.P."/>
            <person name="Dominguez Romero S.A."/>
            <person name="Kwong A."/>
            <person name="Tai V."/>
            <person name="Koval S.F."/>
            <person name="Razvi H."/>
            <person name="Bjazevic J."/>
            <person name="Burton J.P."/>
        </authorList>
    </citation>
    <scope>NUCLEOTIDE SEQUENCE</scope>
    <source>
        <strain evidence="1">WoOx3</strain>
    </source>
</reference>
<evidence type="ECO:0000313" key="1">
    <source>
        <dbReference type="EMBL" id="WAW10697.1"/>
    </source>
</evidence>
<name>A0A9E9LXV2_9BURK</name>
<gene>
    <name evidence="1" type="ORF">NB640_03285</name>
</gene>
<accession>A0A9E9LXV2</accession>
<dbReference type="AlphaFoldDB" id="A0A9E9LXV2"/>
<organism evidence="1 2">
    <name type="scientific">Oxalobacter vibrioformis</name>
    <dbReference type="NCBI Taxonomy" id="933080"/>
    <lineage>
        <taxon>Bacteria</taxon>
        <taxon>Pseudomonadati</taxon>
        <taxon>Pseudomonadota</taxon>
        <taxon>Betaproteobacteria</taxon>
        <taxon>Burkholderiales</taxon>
        <taxon>Oxalobacteraceae</taxon>
        <taxon>Oxalobacter</taxon>
    </lineage>
</organism>
<dbReference type="EMBL" id="CP098242">
    <property type="protein sequence ID" value="WAW10697.1"/>
    <property type="molecule type" value="Genomic_DNA"/>
</dbReference>
<dbReference type="Proteomes" id="UP001156215">
    <property type="component" value="Chromosome"/>
</dbReference>
<evidence type="ECO:0000313" key="2">
    <source>
        <dbReference type="Proteomes" id="UP001156215"/>
    </source>
</evidence>
<sequence>MIPRKILEDTGIEIPDDAGRFFTQDSIIVFVVPFVDEYGDSIVFREIEIEAELTDKQIESLKTANCYGDTGWTLT</sequence>
<dbReference type="KEGG" id="ovb:NB640_03285"/>
<keyword evidence="2" id="KW-1185">Reference proteome</keyword>
<protein>
    <submittedName>
        <fullName evidence="1">Uncharacterized protein</fullName>
    </submittedName>
</protein>